<dbReference type="SUPFAM" id="SSF48295">
    <property type="entry name" value="TrpR-like"/>
    <property type="match status" value="1"/>
</dbReference>
<organism evidence="2 3">
    <name type="scientific">Antarcticimicrobium sediminis</name>
    <dbReference type="NCBI Taxonomy" id="2546227"/>
    <lineage>
        <taxon>Bacteria</taxon>
        <taxon>Pseudomonadati</taxon>
        <taxon>Pseudomonadota</taxon>
        <taxon>Alphaproteobacteria</taxon>
        <taxon>Rhodobacterales</taxon>
        <taxon>Paracoccaceae</taxon>
        <taxon>Antarcticimicrobium</taxon>
    </lineage>
</organism>
<dbReference type="Proteomes" id="UP000294662">
    <property type="component" value="Unassembled WGS sequence"/>
</dbReference>
<dbReference type="AlphaFoldDB" id="A0A4R5EER7"/>
<comment type="similarity">
    <text evidence="1">Belongs to the transposase 8 family.</text>
</comment>
<accession>A0A4R5EER7</accession>
<dbReference type="InterPro" id="IPR036388">
    <property type="entry name" value="WH-like_DNA-bd_sf"/>
</dbReference>
<dbReference type="GO" id="GO:0004803">
    <property type="term" value="F:transposase activity"/>
    <property type="evidence" value="ECO:0007669"/>
    <property type="project" value="InterPro"/>
</dbReference>
<dbReference type="RefSeq" id="WP_132831673.1">
    <property type="nucleotide sequence ID" value="NZ_SMFP01000048.1"/>
</dbReference>
<protein>
    <submittedName>
        <fullName evidence="2">Transposase</fullName>
    </submittedName>
</protein>
<dbReference type="InterPro" id="IPR010921">
    <property type="entry name" value="Trp_repressor/repl_initiator"/>
</dbReference>
<dbReference type="Pfam" id="PF01527">
    <property type="entry name" value="HTH_Tnp_1"/>
    <property type="match status" value="1"/>
</dbReference>
<reference evidence="2 3" key="1">
    <citation type="submission" date="2019-03" db="EMBL/GenBank/DDBJ databases">
        <authorList>
            <person name="Zhang S."/>
        </authorList>
    </citation>
    <scope>NUCLEOTIDE SEQUENCE [LARGE SCALE GENOMIC DNA]</scope>
    <source>
        <strain evidence="2 3">S4J41</strain>
    </source>
</reference>
<dbReference type="Gene3D" id="1.10.10.10">
    <property type="entry name" value="Winged helix-like DNA-binding domain superfamily/Winged helix DNA-binding domain"/>
    <property type="match status" value="1"/>
</dbReference>
<evidence type="ECO:0000256" key="1">
    <source>
        <dbReference type="ARBA" id="ARBA00009964"/>
    </source>
</evidence>
<dbReference type="EMBL" id="SMFP01000048">
    <property type="protein sequence ID" value="TDE32800.1"/>
    <property type="molecule type" value="Genomic_DNA"/>
</dbReference>
<dbReference type="PANTHER" id="PTHR37936:SF3">
    <property type="entry name" value="TRANSPOSASE INSC FOR INSERTION ELEMENT IS2A-RELATED"/>
    <property type="match status" value="1"/>
</dbReference>
<proteinExistence type="inferred from homology"/>
<dbReference type="OrthoDB" id="9800877at2"/>
<name>A0A4R5EER7_9RHOB</name>
<dbReference type="GO" id="GO:0006313">
    <property type="term" value="P:DNA transposition"/>
    <property type="evidence" value="ECO:0007669"/>
    <property type="project" value="InterPro"/>
</dbReference>
<dbReference type="PANTHER" id="PTHR37936">
    <property type="entry name" value="TRANSPOSASE INSC FOR INSERTION ELEMENT IS2A-RELATED"/>
    <property type="match status" value="1"/>
</dbReference>
<evidence type="ECO:0000313" key="3">
    <source>
        <dbReference type="Proteomes" id="UP000294662"/>
    </source>
</evidence>
<comment type="caution">
    <text evidence="2">The sequence shown here is derived from an EMBL/GenBank/DDBJ whole genome shotgun (WGS) entry which is preliminary data.</text>
</comment>
<dbReference type="GO" id="GO:0043565">
    <property type="term" value="F:sequence-specific DNA binding"/>
    <property type="evidence" value="ECO:0007669"/>
    <property type="project" value="InterPro"/>
</dbReference>
<dbReference type="InterPro" id="IPR002514">
    <property type="entry name" value="Transposase_8"/>
</dbReference>
<gene>
    <name evidence="2" type="ORF">E1B25_21885</name>
</gene>
<keyword evidence="3" id="KW-1185">Reference proteome</keyword>
<dbReference type="NCBIfam" id="NF047595">
    <property type="entry name" value="IS66_ISRel24_TnpA"/>
    <property type="match status" value="1"/>
</dbReference>
<sequence length="141" mass="15771">MSDHRYRPEVEILSVTDTGRRRRWTDEEKVRIVEESFGGRGRVAETARRHDIGRTLLVRWRRQYREGRLTGGDARPQFTPLAIAAPEEAEDQGGPFAPVPTPETAEVLTANITLANGRRLSVAATIDPMVLARLVQALDPS</sequence>
<evidence type="ECO:0000313" key="2">
    <source>
        <dbReference type="EMBL" id="TDE32800.1"/>
    </source>
</evidence>